<protein>
    <submittedName>
        <fullName evidence="2">MarR family transcriptional regulator</fullName>
    </submittedName>
</protein>
<proteinExistence type="predicted"/>
<dbReference type="Proteomes" id="UP000255425">
    <property type="component" value="Unassembled WGS sequence"/>
</dbReference>
<evidence type="ECO:0000313" key="3">
    <source>
        <dbReference type="Proteomes" id="UP000255425"/>
    </source>
</evidence>
<sequence length="143" mass="16724">MSEVLYILNNDFFNSFIGVYRPYIKLTQPILDKHYIHTEQWLILRDIANFQPTTLVKISHRHSIEKPTARKIIKVLLDNKWIIAEPGADKREKLLSLTHSGRTLFEIINQEIIQKAGLTDIQLSETIDIMSQIHETLTREESE</sequence>
<dbReference type="InterPro" id="IPR036388">
    <property type="entry name" value="WH-like_DNA-bd_sf"/>
</dbReference>
<evidence type="ECO:0000259" key="1">
    <source>
        <dbReference type="SMART" id="SM00347"/>
    </source>
</evidence>
<dbReference type="InterPro" id="IPR036390">
    <property type="entry name" value="WH_DNA-bd_sf"/>
</dbReference>
<gene>
    <name evidence="2" type="ORF">NCTC11807_00819</name>
</gene>
<dbReference type="EMBL" id="UHDZ01000001">
    <property type="protein sequence ID" value="SUM69373.1"/>
    <property type="molecule type" value="Genomic_DNA"/>
</dbReference>
<name>A0A380H1V3_9STAP</name>
<dbReference type="InterPro" id="IPR000835">
    <property type="entry name" value="HTH_MarR-typ"/>
</dbReference>
<evidence type="ECO:0000313" key="2">
    <source>
        <dbReference type="EMBL" id="SUM69373.1"/>
    </source>
</evidence>
<dbReference type="AlphaFoldDB" id="A0A380H1V3"/>
<dbReference type="SMART" id="SM00347">
    <property type="entry name" value="HTH_MARR"/>
    <property type="match status" value="1"/>
</dbReference>
<keyword evidence="3" id="KW-1185">Reference proteome</keyword>
<dbReference type="Gene3D" id="1.10.10.10">
    <property type="entry name" value="Winged helix-like DNA-binding domain superfamily/Winged helix DNA-binding domain"/>
    <property type="match status" value="1"/>
</dbReference>
<dbReference type="SUPFAM" id="SSF46785">
    <property type="entry name" value="Winged helix' DNA-binding domain"/>
    <property type="match status" value="1"/>
</dbReference>
<organism evidence="2 3">
    <name type="scientific">Staphylococcus saccharolyticus</name>
    <dbReference type="NCBI Taxonomy" id="33028"/>
    <lineage>
        <taxon>Bacteria</taxon>
        <taxon>Bacillati</taxon>
        <taxon>Bacillota</taxon>
        <taxon>Bacilli</taxon>
        <taxon>Bacillales</taxon>
        <taxon>Staphylococcaceae</taxon>
        <taxon>Staphylococcus</taxon>
    </lineage>
</organism>
<reference evidence="2 3" key="1">
    <citation type="submission" date="2018-06" db="EMBL/GenBank/DDBJ databases">
        <authorList>
            <consortium name="Pathogen Informatics"/>
            <person name="Doyle S."/>
        </authorList>
    </citation>
    <scope>NUCLEOTIDE SEQUENCE [LARGE SCALE GENOMIC DNA]</scope>
    <source>
        <strain evidence="2 3">NCTC11807</strain>
    </source>
</reference>
<dbReference type="GO" id="GO:0003700">
    <property type="term" value="F:DNA-binding transcription factor activity"/>
    <property type="evidence" value="ECO:0007669"/>
    <property type="project" value="InterPro"/>
</dbReference>
<feature type="domain" description="HTH marR-type" evidence="1">
    <location>
        <begin position="29"/>
        <end position="132"/>
    </location>
</feature>
<accession>A0A380H1V3</accession>